<dbReference type="AlphaFoldDB" id="A0AAW0GGS0"/>
<name>A0AAW0GGS0_9APHY</name>
<organism evidence="1 2">
    <name type="scientific">Cerrena zonata</name>
    <dbReference type="NCBI Taxonomy" id="2478898"/>
    <lineage>
        <taxon>Eukaryota</taxon>
        <taxon>Fungi</taxon>
        <taxon>Dikarya</taxon>
        <taxon>Basidiomycota</taxon>
        <taxon>Agaricomycotina</taxon>
        <taxon>Agaricomycetes</taxon>
        <taxon>Polyporales</taxon>
        <taxon>Cerrenaceae</taxon>
        <taxon>Cerrena</taxon>
    </lineage>
</organism>
<keyword evidence="2" id="KW-1185">Reference proteome</keyword>
<dbReference type="EMBL" id="JASBNA010000010">
    <property type="protein sequence ID" value="KAK7688666.1"/>
    <property type="molecule type" value="Genomic_DNA"/>
</dbReference>
<accession>A0AAW0GGS0</accession>
<gene>
    <name evidence="1" type="ORF">QCA50_008204</name>
</gene>
<reference evidence="1 2" key="1">
    <citation type="submission" date="2022-09" db="EMBL/GenBank/DDBJ databases">
        <authorList>
            <person name="Palmer J.M."/>
        </authorList>
    </citation>
    <scope>NUCLEOTIDE SEQUENCE [LARGE SCALE GENOMIC DNA]</scope>
    <source>
        <strain evidence="1 2">DSM 7382</strain>
    </source>
</reference>
<evidence type="ECO:0000313" key="2">
    <source>
        <dbReference type="Proteomes" id="UP001385951"/>
    </source>
</evidence>
<protein>
    <recommendedName>
        <fullName evidence="3">F-box domain-containing protein</fullName>
    </recommendedName>
</protein>
<dbReference type="Proteomes" id="UP001385951">
    <property type="component" value="Unassembled WGS sequence"/>
</dbReference>
<dbReference type="CDD" id="cd09917">
    <property type="entry name" value="F-box_SF"/>
    <property type="match status" value="1"/>
</dbReference>
<evidence type="ECO:0000313" key="1">
    <source>
        <dbReference type="EMBL" id="KAK7688666.1"/>
    </source>
</evidence>
<proteinExistence type="predicted"/>
<sequence>MSDDAIIVNIDKQQVWSHSRVDRFSTSLWEGSYNELPILLARPTGIQQIGRFEMESKIAGFVKQYRKLDLYRFEDSKNKHIVTSSSKSKAYLKHSRPPFVHTGLSNLPVELLLMVFDYLDDDEDMICFSMTSTSLWLLGYECIQKHYLENLPQWASDRIVCVPTQLDVDKLPACMSRFNDLDKEGYRDPNEIHYSYGPYSRWPAIWDSLMQKSAILCTDEELFNRKIGNYELYLWDVETNMLYAFYKYLRRPRLLYDESRDWALCNLTKREYVRADTITKLSGTTRNKGPFIGIDLTLGTVLVIQMCWFYETPTTLYDGDLSKGRWAPDAFEITTLDRIKDFDEWKDVGDSVAKQIEEIWDVEFAEYFEPPSNWRQAEME</sequence>
<dbReference type="SUPFAM" id="SSF81383">
    <property type="entry name" value="F-box domain"/>
    <property type="match status" value="1"/>
</dbReference>
<dbReference type="InterPro" id="IPR036047">
    <property type="entry name" value="F-box-like_dom_sf"/>
</dbReference>
<evidence type="ECO:0008006" key="3">
    <source>
        <dbReference type="Google" id="ProtNLM"/>
    </source>
</evidence>
<comment type="caution">
    <text evidence="1">The sequence shown here is derived from an EMBL/GenBank/DDBJ whole genome shotgun (WGS) entry which is preliminary data.</text>
</comment>